<comment type="subunit">
    <text evidence="18">Heterotetramer with CBR4; contains two molecules of HSD17B8 and CBR4.</text>
</comment>
<reference evidence="27" key="1">
    <citation type="submission" date="2018-04" db="EMBL/GenBank/DDBJ databases">
        <authorList>
            <person name="Go L.Y."/>
            <person name="Mitchell J.A."/>
        </authorList>
    </citation>
    <scope>NUCLEOTIDE SEQUENCE</scope>
    <source>
        <tissue evidence="27">Whole organism</tissue>
    </source>
</reference>
<dbReference type="PRINTS" id="PR00081">
    <property type="entry name" value="GDHRDH"/>
</dbReference>
<evidence type="ECO:0000256" key="1">
    <source>
        <dbReference type="ARBA" id="ARBA00004305"/>
    </source>
</evidence>
<keyword evidence="5" id="KW-0444">Lipid biosynthesis</keyword>
<dbReference type="SUPFAM" id="SSF51735">
    <property type="entry name" value="NAD(P)-binding Rossmann-fold domains"/>
    <property type="match status" value="1"/>
</dbReference>
<name>A0A336K5N9_CULSO</name>
<accession>A0A336K5N9</accession>
<evidence type="ECO:0000256" key="15">
    <source>
        <dbReference type="ARBA" id="ARBA00050232"/>
    </source>
</evidence>
<evidence type="ECO:0000256" key="6">
    <source>
        <dbReference type="ARBA" id="ARBA00022553"/>
    </source>
</evidence>
<dbReference type="GO" id="GO:0006633">
    <property type="term" value="P:fatty acid biosynthetic process"/>
    <property type="evidence" value="ECO:0007669"/>
    <property type="project" value="UniProtKB-KW"/>
</dbReference>
<dbReference type="InterPro" id="IPR036291">
    <property type="entry name" value="NAD(P)-bd_dom_sf"/>
</dbReference>
<evidence type="ECO:0000256" key="10">
    <source>
        <dbReference type="ARBA" id="ARBA00023098"/>
    </source>
</evidence>
<keyword evidence="10" id="KW-0443">Lipid metabolism</keyword>
<comment type="subcellular location">
    <subcellularLocation>
        <location evidence="1">Mitochondrion matrix</location>
    </subcellularLocation>
</comment>
<reference evidence="28" key="2">
    <citation type="submission" date="2018-07" db="EMBL/GenBank/DDBJ databases">
        <authorList>
            <person name="Quirk P.G."/>
            <person name="Krulwich T.A."/>
        </authorList>
    </citation>
    <scope>NUCLEOTIDE SEQUENCE</scope>
</reference>
<evidence type="ECO:0000313" key="27">
    <source>
        <dbReference type="EMBL" id="SSX00286.1"/>
    </source>
</evidence>
<evidence type="ECO:0000256" key="22">
    <source>
        <dbReference type="ARBA" id="ARBA00081419"/>
    </source>
</evidence>
<dbReference type="InterPro" id="IPR057326">
    <property type="entry name" value="KR_dom"/>
</dbReference>
<dbReference type="OMA" id="GMNQKAR"/>
<comment type="catalytic activity">
    <reaction evidence="14">
        <text>17beta-estradiol + NAD(+) = estrone + NADH + H(+)</text>
        <dbReference type="Rhea" id="RHEA:24612"/>
        <dbReference type="ChEBI" id="CHEBI:15378"/>
        <dbReference type="ChEBI" id="CHEBI:16469"/>
        <dbReference type="ChEBI" id="CHEBI:17263"/>
        <dbReference type="ChEBI" id="CHEBI:57540"/>
        <dbReference type="ChEBI" id="CHEBI:57945"/>
        <dbReference type="EC" id="1.1.1.62"/>
    </reaction>
    <physiologicalReaction direction="left-to-right" evidence="14">
        <dbReference type="Rhea" id="RHEA:24613"/>
    </physiologicalReaction>
    <physiologicalReaction direction="right-to-left" evidence="14">
        <dbReference type="Rhea" id="RHEA:24614"/>
    </physiologicalReaction>
</comment>
<keyword evidence="6" id="KW-0597">Phosphoprotein</keyword>
<dbReference type="Pfam" id="PF13561">
    <property type="entry name" value="adh_short_C2"/>
    <property type="match status" value="1"/>
</dbReference>
<comment type="catalytic activity">
    <reaction evidence="16">
        <text>17beta-hydroxy-5alpha-androstan-3-one + NAD(+) = 5alpha-androstan-3,17-dione + NADH + H(+)</text>
        <dbReference type="Rhea" id="RHEA:41992"/>
        <dbReference type="ChEBI" id="CHEBI:15378"/>
        <dbReference type="ChEBI" id="CHEBI:15994"/>
        <dbReference type="ChEBI" id="CHEBI:16330"/>
        <dbReference type="ChEBI" id="CHEBI:57540"/>
        <dbReference type="ChEBI" id="CHEBI:57945"/>
    </reaction>
    <physiologicalReaction direction="left-to-right" evidence="16">
        <dbReference type="Rhea" id="RHEA:41993"/>
    </physiologicalReaction>
</comment>
<proteinExistence type="inferred from homology"/>
<dbReference type="PROSITE" id="PS00061">
    <property type="entry name" value="ADH_SHORT"/>
    <property type="match status" value="1"/>
</dbReference>
<feature type="domain" description="Ketoreductase" evidence="26">
    <location>
        <begin position="5"/>
        <end position="189"/>
    </location>
</feature>
<evidence type="ECO:0000256" key="20">
    <source>
        <dbReference type="ARBA" id="ARBA00070911"/>
    </source>
</evidence>
<dbReference type="GO" id="GO:0047035">
    <property type="term" value="F:testosterone dehydrogenase (NAD+) activity"/>
    <property type="evidence" value="ECO:0007669"/>
    <property type="project" value="UniProtKB-EC"/>
</dbReference>
<dbReference type="GO" id="GO:0004303">
    <property type="term" value="F:estradiol 17-beta-dehydrogenase [NAD(P)+] activity"/>
    <property type="evidence" value="ECO:0007669"/>
    <property type="project" value="UniProtKB-EC"/>
</dbReference>
<organism evidence="27">
    <name type="scientific">Culicoides sonorensis</name>
    <name type="common">Biting midge</name>
    <dbReference type="NCBI Taxonomy" id="179676"/>
    <lineage>
        <taxon>Eukaryota</taxon>
        <taxon>Metazoa</taxon>
        <taxon>Ecdysozoa</taxon>
        <taxon>Arthropoda</taxon>
        <taxon>Hexapoda</taxon>
        <taxon>Insecta</taxon>
        <taxon>Pterygota</taxon>
        <taxon>Neoptera</taxon>
        <taxon>Endopterygota</taxon>
        <taxon>Diptera</taxon>
        <taxon>Nematocera</taxon>
        <taxon>Chironomoidea</taxon>
        <taxon>Ceratopogonidae</taxon>
        <taxon>Ceratopogoninae</taxon>
        <taxon>Culicoides</taxon>
        <taxon>Monoculicoides</taxon>
    </lineage>
</organism>
<comment type="catalytic activity">
    <reaction evidence="17">
        <text>a (3R)-3-hydroxyacyl-CoA + NAD(+) = a 3-oxoacyl-CoA + NADH + H(+)</text>
        <dbReference type="Rhea" id="RHEA:32711"/>
        <dbReference type="ChEBI" id="CHEBI:15378"/>
        <dbReference type="ChEBI" id="CHEBI:57319"/>
        <dbReference type="ChEBI" id="CHEBI:57540"/>
        <dbReference type="ChEBI" id="CHEBI:57945"/>
        <dbReference type="ChEBI" id="CHEBI:90726"/>
        <dbReference type="EC" id="1.1.1.n12"/>
    </reaction>
    <physiologicalReaction direction="left-to-right" evidence="17">
        <dbReference type="Rhea" id="RHEA:32712"/>
    </physiologicalReaction>
</comment>
<keyword evidence="7" id="KW-0276">Fatty acid metabolism</keyword>
<gene>
    <name evidence="27" type="primary">CSON002171</name>
</gene>
<dbReference type="AlphaFoldDB" id="A0A336K5N9"/>
<keyword evidence="9" id="KW-0520">NAD</keyword>
<dbReference type="EC" id="1.1.1.239" evidence="19"/>
<evidence type="ECO:0000256" key="24">
    <source>
        <dbReference type="ARBA" id="ARBA00083097"/>
    </source>
</evidence>
<dbReference type="GO" id="GO:0048038">
    <property type="term" value="F:quinone binding"/>
    <property type="evidence" value="ECO:0007669"/>
    <property type="project" value="TreeGrafter"/>
</dbReference>
<comment type="pathway">
    <text evidence="2">Lipid metabolism; fatty acid biosynthesis.</text>
</comment>
<evidence type="ECO:0000256" key="14">
    <source>
        <dbReference type="ARBA" id="ARBA00049069"/>
    </source>
</evidence>
<evidence type="ECO:0000313" key="28">
    <source>
        <dbReference type="EMBL" id="SSX20666.1"/>
    </source>
</evidence>
<evidence type="ECO:0000256" key="7">
    <source>
        <dbReference type="ARBA" id="ARBA00022832"/>
    </source>
</evidence>
<comment type="pathway">
    <text evidence="13">Steroid biosynthesis; estrogen biosynthesis.</text>
</comment>
<evidence type="ECO:0000256" key="5">
    <source>
        <dbReference type="ARBA" id="ARBA00022516"/>
    </source>
</evidence>
<dbReference type="PRINTS" id="PR00080">
    <property type="entry name" value="SDRFAMILY"/>
</dbReference>
<keyword evidence="12" id="KW-0275">Fatty acid biosynthesis</keyword>
<dbReference type="Gene3D" id="3.40.50.720">
    <property type="entry name" value="NAD(P)-binding Rossmann-like Domain"/>
    <property type="match status" value="1"/>
</dbReference>
<keyword evidence="8" id="KW-0560">Oxidoreductase</keyword>
<evidence type="ECO:0000256" key="11">
    <source>
        <dbReference type="ARBA" id="ARBA00023128"/>
    </source>
</evidence>
<evidence type="ECO:0000256" key="8">
    <source>
        <dbReference type="ARBA" id="ARBA00023002"/>
    </source>
</evidence>
<dbReference type="FunFam" id="3.40.50.720:FF:000231">
    <property type="entry name" value="Estradiol 17-beta-dehydrogenase 8"/>
    <property type="match status" value="1"/>
</dbReference>
<keyword evidence="11" id="KW-0496">Mitochondrion</keyword>
<dbReference type="GO" id="GO:0008210">
    <property type="term" value="P:estrogen metabolic process"/>
    <property type="evidence" value="ECO:0007669"/>
    <property type="project" value="UniProtKB-ARBA"/>
</dbReference>
<evidence type="ECO:0000256" key="17">
    <source>
        <dbReference type="ARBA" id="ARBA00052680"/>
    </source>
</evidence>
<dbReference type="InterPro" id="IPR020904">
    <property type="entry name" value="Sc_DH/Rdtase_CS"/>
</dbReference>
<evidence type="ECO:0000256" key="4">
    <source>
        <dbReference type="ARBA" id="ARBA00012456"/>
    </source>
</evidence>
<dbReference type="EMBL" id="UFQT01000135">
    <property type="protein sequence ID" value="SSX20666.1"/>
    <property type="molecule type" value="Genomic_DNA"/>
</dbReference>
<evidence type="ECO:0000256" key="21">
    <source>
        <dbReference type="ARBA" id="ARBA00077835"/>
    </source>
</evidence>
<evidence type="ECO:0000256" key="25">
    <source>
        <dbReference type="ARBA" id="ARBA00083258"/>
    </source>
</evidence>
<evidence type="ECO:0000256" key="9">
    <source>
        <dbReference type="ARBA" id="ARBA00023027"/>
    </source>
</evidence>
<evidence type="ECO:0000256" key="16">
    <source>
        <dbReference type="ARBA" id="ARBA00050435"/>
    </source>
</evidence>
<dbReference type="InterPro" id="IPR002347">
    <property type="entry name" value="SDR_fam"/>
</dbReference>
<dbReference type="EC" id="1.1.1.n12" evidence="4"/>
<evidence type="ECO:0000256" key="18">
    <source>
        <dbReference type="ARBA" id="ARBA00065174"/>
    </source>
</evidence>
<dbReference type="VEuPathDB" id="VectorBase:CSON002171"/>
<evidence type="ECO:0000256" key="2">
    <source>
        <dbReference type="ARBA" id="ARBA00005194"/>
    </source>
</evidence>
<sequence>MVFGHLALVTGAGSGIGRAVCRLLSKQGATIVAADRKLSDAEETINQLKSKDGIALPVDVSRSISVIQLLDETVTKFKRPPTIVVNSAGIYRDAYIMKMSEPDFDVVIDVNLKGTFLIMQYFGRAMADYRLQGSIINISSIVTRTGNIGQSNYAASKAGVEALTRVGAKEFAKFNIRCNVVIPGFIETKLIENAPNSAKDLYLKNCAMKRFGTPEEVAEVISFLLTDKASYINGASIEVNGG</sequence>
<evidence type="ECO:0000256" key="23">
    <source>
        <dbReference type="ARBA" id="ARBA00081936"/>
    </source>
</evidence>
<dbReference type="GO" id="GO:0005759">
    <property type="term" value="C:mitochondrial matrix"/>
    <property type="evidence" value="ECO:0007669"/>
    <property type="project" value="UniProtKB-SubCell"/>
</dbReference>
<evidence type="ECO:0000256" key="3">
    <source>
        <dbReference type="ARBA" id="ARBA00006484"/>
    </source>
</evidence>
<comment type="similarity">
    <text evidence="3">Belongs to the short-chain dehydrogenases/reductases (SDR) family.</text>
</comment>
<protein>
    <recommendedName>
        <fullName evidence="20">(3R)-3-hydroxyacyl-CoA dehydrogenase</fullName>
        <ecNumber evidence="19">1.1.1.239</ecNumber>
        <ecNumber evidence="4">1.1.1.n12</ecNumber>
    </recommendedName>
    <alternativeName>
        <fullName evidence="22">17-beta-hydroxysteroid dehydrogenase 8</fullName>
    </alternativeName>
    <alternativeName>
        <fullName evidence="21">3-ketoacyl-[acyl-carrier-protein] reductase alpha subunit</fullName>
    </alternativeName>
    <alternativeName>
        <fullName evidence="24">3-oxoacyl-[acyl-carrier-protein] reductase</fullName>
    </alternativeName>
    <alternativeName>
        <fullName evidence="25">Estradiol 17-beta-dehydrogenase 8</fullName>
    </alternativeName>
    <alternativeName>
        <fullName evidence="23">Testosterone 17-beta-dehydrogenase 8</fullName>
    </alternativeName>
</protein>
<evidence type="ECO:0000256" key="19">
    <source>
        <dbReference type="ARBA" id="ARBA00066822"/>
    </source>
</evidence>
<evidence type="ECO:0000259" key="26">
    <source>
        <dbReference type="SMART" id="SM00822"/>
    </source>
</evidence>
<dbReference type="EMBL" id="UFQS01000135">
    <property type="protein sequence ID" value="SSX00286.1"/>
    <property type="molecule type" value="Genomic_DNA"/>
</dbReference>
<dbReference type="PANTHER" id="PTHR42760">
    <property type="entry name" value="SHORT-CHAIN DEHYDROGENASES/REDUCTASES FAMILY MEMBER"/>
    <property type="match status" value="1"/>
</dbReference>
<evidence type="ECO:0000256" key="12">
    <source>
        <dbReference type="ARBA" id="ARBA00023160"/>
    </source>
</evidence>
<evidence type="ECO:0000256" key="13">
    <source>
        <dbReference type="ARBA" id="ARBA00037929"/>
    </source>
</evidence>
<dbReference type="SMART" id="SM00822">
    <property type="entry name" value="PKS_KR"/>
    <property type="match status" value="1"/>
</dbReference>
<dbReference type="PANTHER" id="PTHR42760:SF83">
    <property type="entry name" value="(3R)-3-HYDROXYACYL-COA DEHYDROGENASE"/>
    <property type="match status" value="1"/>
</dbReference>
<comment type="catalytic activity">
    <reaction evidence="15">
        <text>testosterone + NAD(+) = androst-4-ene-3,17-dione + NADH + H(+)</text>
        <dbReference type="Rhea" id="RHEA:14929"/>
        <dbReference type="ChEBI" id="CHEBI:15378"/>
        <dbReference type="ChEBI" id="CHEBI:16422"/>
        <dbReference type="ChEBI" id="CHEBI:17347"/>
        <dbReference type="ChEBI" id="CHEBI:57540"/>
        <dbReference type="ChEBI" id="CHEBI:57945"/>
        <dbReference type="EC" id="1.1.1.239"/>
    </reaction>
    <physiologicalReaction direction="left-to-right" evidence="15">
        <dbReference type="Rhea" id="RHEA:14930"/>
    </physiologicalReaction>
</comment>